<evidence type="ECO:0000256" key="1">
    <source>
        <dbReference type="SAM" id="MobiDB-lite"/>
    </source>
</evidence>
<feature type="compositionally biased region" description="Basic residues" evidence="1">
    <location>
        <begin position="33"/>
        <end position="42"/>
    </location>
</feature>
<proteinExistence type="predicted"/>
<dbReference type="EMBL" id="LBNE01000007">
    <property type="protein sequence ID" value="KKO71424.1"/>
    <property type="molecule type" value="Genomic_DNA"/>
</dbReference>
<accession>A0A171KRA7</accession>
<feature type="region of interest" description="Disordered" evidence="1">
    <location>
        <begin position="33"/>
        <end position="75"/>
    </location>
</feature>
<evidence type="ECO:0000313" key="3">
    <source>
        <dbReference type="Proteomes" id="UP000078084"/>
    </source>
</evidence>
<feature type="compositionally biased region" description="Polar residues" evidence="1">
    <location>
        <begin position="58"/>
        <end position="75"/>
    </location>
</feature>
<organism evidence="2 3">
    <name type="scientific">Kerstersia gyiorum</name>
    <dbReference type="NCBI Taxonomy" id="206506"/>
    <lineage>
        <taxon>Bacteria</taxon>
        <taxon>Pseudomonadati</taxon>
        <taxon>Pseudomonadota</taxon>
        <taxon>Betaproteobacteria</taxon>
        <taxon>Burkholderiales</taxon>
        <taxon>Alcaligenaceae</taxon>
        <taxon>Kerstersia</taxon>
    </lineage>
</organism>
<dbReference type="AlphaFoldDB" id="A0A171KRA7"/>
<protein>
    <submittedName>
        <fullName evidence="2">Uncharacterized protein</fullName>
    </submittedName>
</protein>
<reference evidence="2 3" key="1">
    <citation type="submission" date="2015-04" db="EMBL/GenBank/DDBJ databases">
        <title>Genome sequence of Kerstersia gyiorum CG1.</title>
        <authorList>
            <person name="Greninger A.L."/>
            <person name="Kozyreva V."/>
            <person name="Chaturvedi V."/>
        </authorList>
    </citation>
    <scope>NUCLEOTIDE SEQUENCE [LARGE SCALE GENOMIC DNA]</scope>
    <source>
        <strain evidence="2 3">CG1</strain>
    </source>
</reference>
<keyword evidence="3" id="KW-1185">Reference proteome</keyword>
<sequence length="75" mass="8355">MTPRPHANGPAANAPLIMACPGDKARKHIAHGWNGKRHGYRHTRAEQEKSWDQKTEFQENASNHTGQSENDALQA</sequence>
<dbReference type="PROSITE" id="PS51257">
    <property type="entry name" value="PROKAR_LIPOPROTEIN"/>
    <property type="match status" value="1"/>
</dbReference>
<name>A0A171KRA7_9BURK</name>
<feature type="compositionally biased region" description="Basic and acidic residues" evidence="1">
    <location>
        <begin position="43"/>
        <end position="57"/>
    </location>
</feature>
<evidence type="ECO:0000313" key="2">
    <source>
        <dbReference type="EMBL" id="KKO71424.1"/>
    </source>
</evidence>
<comment type="caution">
    <text evidence="2">The sequence shown here is derived from an EMBL/GenBank/DDBJ whole genome shotgun (WGS) entry which is preliminary data.</text>
</comment>
<dbReference type="Proteomes" id="UP000078084">
    <property type="component" value="Unassembled WGS sequence"/>
</dbReference>
<gene>
    <name evidence="2" type="ORF">AAV32_11265</name>
</gene>